<reference evidence="2" key="2">
    <citation type="submission" date="2017-06" db="EMBL/GenBank/DDBJ databases">
        <title>WGS assembly of Brachypodium distachyon.</title>
        <authorList>
            <consortium name="The International Brachypodium Initiative"/>
            <person name="Lucas S."/>
            <person name="Harmon-Smith M."/>
            <person name="Lail K."/>
            <person name="Tice H."/>
            <person name="Grimwood J."/>
            <person name="Bruce D."/>
            <person name="Barry K."/>
            <person name="Shu S."/>
            <person name="Lindquist E."/>
            <person name="Wang M."/>
            <person name="Pitluck S."/>
            <person name="Vogel J.P."/>
            <person name="Garvin D.F."/>
            <person name="Mockler T.C."/>
            <person name="Schmutz J."/>
            <person name="Rokhsar D."/>
            <person name="Bevan M.W."/>
        </authorList>
    </citation>
    <scope>NUCLEOTIDE SEQUENCE</scope>
    <source>
        <strain evidence="2">Bd21</strain>
    </source>
</reference>
<reference evidence="2 3" key="1">
    <citation type="journal article" date="2010" name="Nature">
        <title>Genome sequencing and analysis of the model grass Brachypodium distachyon.</title>
        <authorList>
            <consortium name="International Brachypodium Initiative"/>
        </authorList>
    </citation>
    <scope>NUCLEOTIDE SEQUENCE [LARGE SCALE GENOMIC DNA]</scope>
    <source>
        <strain evidence="2 3">Bd21</strain>
    </source>
</reference>
<feature type="compositionally biased region" description="Low complexity" evidence="1">
    <location>
        <begin position="8"/>
        <end position="23"/>
    </location>
</feature>
<evidence type="ECO:0000313" key="4">
    <source>
        <dbReference type="Proteomes" id="UP000008810"/>
    </source>
</evidence>
<dbReference type="OrthoDB" id="1622315at2759"/>
<dbReference type="InParanoid" id="A0A2K2CHQ4"/>
<organism evidence="2">
    <name type="scientific">Brachypodium distachyon</name>
    <name type="common">Purple false brome</name>
    <name type="synonym">Trachynia distachya</name>
    <dbReference type="NCBI Taxonomy" id="15368"/>
    <lineage>
        <taxon>Eukaryota</taxon>
        <taxon>Viridiplantae</taxon>
        <taxon>Streptophyta</taxon>
        <taxon>Embryophyta</taxon>
        <taxon>Tracheophyta</taxon>
        <taxon>Spermatophyta</taxon>
        <taxon>Magnoliopsida</taxon>
        <taxon>Liliopsida</taxon>
        <taxon>Poales</taxon>
        <taxon>Poaceae</taxon>
        <taxon>BOP clade</taxon>
        <taxon>Pooideae</taxon>
        <taxon>Stipodae</taxon>
        <taxon>Brachypodieae</taxon>
        <taxon>Brachypodium</taxon>
    </lineage>
</organism>
<protein>
    <submittedName>
        <fullName evidence="2 3">Uncharacterized protein</fullName>
    </submittedName>
</protein>
<feature type="region of interest" description="Disordered" evidence="1">
    <location>
        <begin position="1"/>
        <end position="31"/>
    </location>
</feature>
<keyword evidence="4" id="KW-1185">Reference proteome</keyword>
<gene>
    <name evidence="2" type="ORF">BRADI_5g16625v3</name>
</gene>
<evidence type="ECO:0000313" key="3">
    <source>
        <dbReference type="EnsemblPlants" id="PNT61554"/>
    </source>
</evidence>
<sequence length="98" mass="10795">MHADEMETGPWWKSPSSSTTPGGEALDRGRDLLRASSTAKYRGLWHEVLYSHGIPPTVDVLFADWWQAAFSSTPSSAHKDIASHHAHGPVDLEGSRRT</sequence>
<dbReference type="Gramene" id="PNT61554">
    <property type="protein sequence ID" value="PNT61554"/>
    <property type="gene ID" value="BRADI_5g16625v3"/>
</dbReference>
<dbReference type="AlphaFoldDB" id="A0A2K2CHQ4"/>
<feature type="region of interest" description="Disordered" evidence="1">
    <location>
        <begin position="77"/>
        <end position="98"/>
    </location>
</feature>
<evidence type="ECO:0000313" key="2">
    <source>
        <dbReference type="EMBL" id="PNT61554.1"/>
    </source>
</evidence>
<dbReference type="EnsemblPlants" id="PNT61554">
    <property type="protein sequence ID" value="PNT61554"/>
    <property type="gene ID" value="BRADI_5g16625v3"/>
</dbReference>
<accession>A0A2K2CHQ4</accession>
<name>A0A2K2CHQ4_BRADI</name>
<evidence type="ECO:0000256" key="1">
    <source>
        <dbReference type="SAM" id="MobiDB-lite"/>
    </source>
</evidence>
<dbReference type="Proteomes" id="UP000008810">
    <property type="component" value="Chromosome 5"/>
</dbReference>
<reference evidence="3" key="3">
    <citation type="submission" date="2018-08" db="UniProtKB">
        <authorList>
            <consortium name="EnsemblPlants"/>
        </authorList>
    </citation>
    <scope>IDENTIFICATION</scope>
    <source>
        <strain evidence="3">cv. Bd21</strain>
    </source>
</reference>
<proteinExistence type="predicted"/>
<dbReference type="EMBL" id="CM000884">
    <property type="protein sequence ID" value="PNT61554.1"/>
    <property type="molecule type" value="Genomic_DNA"/>
</dbReference>